<dbReference type="EMBL" id="DXBX01000091">
    <property type="protein sequence ID" value="HIZ34082.1"/>
    <property type="molecule type" value="Genomic_DNA"/>
</dbReference>
<feature type="compositionally biased region" description="Basic and acidic residues" evidence="1">
    <location>
        <begin position="173"/>
        <end position="186"/>
    </location>
</feature>
<comment type="caution">
    <text evidence="2">The sequence shown here is derived from an EMBL/GenBank/DDBJ whole genome shotgun (WGS) entry which is preliminary data.</text>
</comment>
<dbReference type="Proteomes" id="UP000824028">
    <property type="component" value="Unassembled WGS sequence"/>
</dbReference>
<feature type="compositionally biased region" description="Basic and acidic residues" evidence="1">
    <location>
        <begin position="128"/>
        <end position="144"/>
    </location>
</feature>
<gene>
    <name evidence="2" type="ORF">H9814_11240</name>
</gene>
<accession>A0A9D2EB31</accession>
<organism evidence="2 3">
    <name type="scientific">Candidatus Bacteroides merdigallinarum</name>
    <dbReference type="NCBI Taxonomy" id="2838473"/>
    <lineage>
        <taxon>Bacteria</taxon>
        <taxon>Pseudomonadati</taxon>
        <taxon>Bacteroidota</taxon>
        <taxon>Bacteroidia</taxon>
        <taxon>Bacteroidales</taxon>
        <taxon>Bacteroidaceae</taxon>
        <taxon>Bacteroides</taxon>
    </lineage>
</organism>
<reference evidence="2" key="1">
    <citation type="journal article" date="2021" name="PeerJ">
        <title>Extensive microbial diversity within the chicken gut microbiome revealed by metagenomics and culture.</title>
        <authorList>
            <person name="Gilroy R."/>
            <person name="Ravi A."/>
            <person name="Getino M."/>
            <person name="Pursley I."/>
            <person name="Horton D.L."/>
            <person name="Alikhan N.F."/>
            <person name="Baker D."/>
            <person name="Gharbi K."/>
            <person name="Hall N."/>
            <person name="Watson M."/>
            <person name="Adriaenssens E.M."/>
            <person name="Foster-Nyarko E."/>
            <person name="Jarju S."/>
            <person name="Secka A."/>
            <person name="Antonio M."/>
            <person name="Oren A."/>
            <person name="Chaudhuri R.R."/>
            <person name="La Ragione R."/>
            <person name="Hildebrand F."/>
            <person name="Pallen M.J."/>
        </authorList>
    </citation>
    <scope>NUCLEOTIDE SEQUENCE</scope>
    <source>
        <strain evidence="2">ChiHjej9B8-1298</strain>
    </source>
</reference>
<evidence type="ECO:0008006" key="4">
    <source>
        <dbReference type="Google" id="ProtNLM"/>
    </source>
</evidence>
<protein>
    <recommendedName>
        <fullName evidence="4">IS66 family transposase</fullName>
    </recommendedName>
</protein>
<evidence type="ECO:0000313" key="2">
    <source>
        <dbReference type="EMBL" id="HIZ34082.1"/>
    </source>
</evidence>
<sequence length="202" mass="23407">MIELQQIIASKRELLDRETCSRSPINYSEGMADDQKDRFIQYLAERHREDELTKKAMELVLEEFMARQKELDEKMSVLMSEHSSMKAELLEKSRRLKAAERENRSLRERLGQANEERYGGKRQRIRKGKDSGEAEKPEPDRNDEKDDFDGTEGSLRTDSVDTGHSQPESSAPRQERDLSNRPDTYKRTGVAGTPLYHSCDKL</sequence>
<feature type="compositionally biased region" description="Polar residues" evidence="1">
    <location>
        <begin position="154"/>
        <end position="172"/>
    </location>
</feature>
<evidence type="ECO:0000313" key="3">
    <source>
        <dbReference type="Proteomes" id="UP000824028"/>
    </source>
</evidence>
<evidence type="ECO:0000256" key="1">
    <source>
        <dbReference type="SAM" id="MobiDB-lite"/>
    </source>
</evidence>
<proteinExistence type="predicted"/>
<reference evidence="2" key="2">
    <citation type="submission" date="2021-04" db="EMBL/GenBank/DDBJ databases">
        <authorList>
            <person name="Gilroy R."/>
        </authorList>
    </citation>
    <scope>NUCLEOTIDE SEQUENCE</scope>
    <source>
        <strain evidence="2">ChiHjej9B8-1298</strain>
    </source>
</reference>
<feature type="region of interest" description="Disordered" evidence="1">
    <location>
        <begin position="98"/>
        <end position="202"/>
    </location>
</feature>
<name>A0A9D2EB31_9BACE</name>
<feature type="compositionally biased region" description="Basic and acidic residues" evidence="1">
    <location>
        <begin position="98"/>
        <end position="119"/>
    </location>
</feature>
<dbReference type="AlphaFoldDB" id="A0A9D2EB31"/>